<dbReference type="OrthoDB" id="421979at2759"/>
<sequence>MGGQSEDYDRKITMWEQNIVPPRPQQRSTSFPFPFPLNISLRNPITLFFIIISIFYIVYSSNFLLNNEYKDCPTTEEYLSDLLPINNSSKEEEKVEFLPARSRFDTGLKHIVFCIAGSSNLWEQRKNYIKIWWRPRVTRGIVWLDMPVKTRKNEGLPEIRISANTSKFPYTNQQGIRSALRISRVVCETVRLGMKDVRWFVMGDDDTVFMVDNVARVLSKYDHRQFYYVGSSSESHLQNIFFSYAMAYGGGGFAISYPLAKALEKIQDRCMNRYPGLYGSDDRIQACMAEIGVPLTRESGFHQYDVYGNLLGLLAAHPVAPLVSLHHLDVVDPIFPRMSRTRSIQHLFQSVRLDSSSILQQSICYDKKQGWSISVSWGYVIQIVRGVISPRELEMPTRTFLNWYRKADYTAYAFNTRPVTKHPCQKPFLFYMNSVRYDRSKKQNVGVYSRYRERHPYCRWKGKSPAVIDSVIVLKRPDPHRWQKAPRRDCCKILPSRKSSTMYVSVGVCRSGEISLL</sequence>
<keyword evidence="1" id="KW-0812">Transmembrane</keyword>
<comment type="caution">
    <text evidence="2">The sequence shown here is derived from an EMBL/GenBank/DDBJ whole genome shotgun (WGS) entry which is preliminary data.</text>
</comment>
<evidence type="ECO:0000313" key="3">
    <source>
        <dbReference type="Proteomes" id="UP000541444"/>
    </source>
</evidence>
<keyword evidence="1" id="KW-1133">Transmembrane helix</keyword>
<dbReference type="PANTHER" id="PTHR10811">
    <property type="entry name" value="FRINGE-RELATED"/>
    <property type="match status" value="1"/>
</dbReference>
<keyword evidence="1" id="KW-0472">Membrane</keyword>
<organism evidence="2 3">
    <name type="scientific">Kingdonia uniflora</name>
    <dbReference type="NCBI Taxonomy" id="39325"/>
    <lineage>
        <taxon>Eukaryota</taxon>
        <taxon>Viridiplantae</taxon>
        <taxon>Streptophyta</taxon>
        <taxon>Embryophyta</taxon>
        <taxon>Tracheophyta</taxon>
        <taxon>Spermatophyta</taxon>
        <taxon>Magnoliopsida</taxon>
        <taxon>Ranunculales</taxon>
        <taxon>Circaeasteraceae</taxon>
        <taxon>Kingdonia</taxon>
    </lineage>
</organism>
<evidence type="ECO:0000313" key="2">
    <source>
        <dbReference type="EMBL" id="KAF6150578.1"/>
    </source>
</evidence>
<name>A0A7J7M748_9MAGN</name>
<feature type="transmembrane region" description="Helical" evidence="1">
    <location>
        <begin position="45"/>
        <end position="65"/>
    </location>
</feature>
<keyword evidence="3" id="KW-1185">Reference proteome</keyword>
<evidence type="ECO:0000256" key="1">
    <source>
        <dbReference type="SAM" id="Phobius"/>
    </source>
</evidence>
<dbReference type="FunFam" id="3.90.550.50:FF:000006">
    <property type="entry name" value="Fringe-related protein-like"/>
    <property type="match status" value="1"/>
</dbReference>
<reference evidence="2 3" key="1">
    <citation type="journal article" date="2020" name="IScience">
        <title>Genome Sequencing of the Endangered Kingdonia uniflora (Circaeasteraceae, Ranunculales) Reveals Potential Mechanisms of Evolutionary Specialization.</title>
        <authorList>
            <person name="Sun Y."/>
            <person name="Deng T."/>
            <person name="Zhang A."/>
            <person name="Moore M.J."/>
            <person name="Landis J.B."/>
            <person name="Lin N."/>
            <person name="Zhang H."/>
            <person name="Zhang X."/>
            <person name="Huang J."/>
            <person name="Zhang X."/>
            <person name="Sun H."/>
            <person name="Wang H."/>
        </authorList>
    </citation>
    <scope>NUCLEOTIDE SEQUENCE [LARGE SCALE GENOMIC DNA]</scope>
    <source>
        <strain evidence="2">TB1705</strain>
        <tissue evidence="2">Leaf</tissue>
    </source>
</reference>
<proteinExistence type="predicted"/>
<dbReference type="EMBL" id="JACGCM010001734">
    <property type="protein sequence ID" value="KAF6150578.1"/>
    <property type="molecule type" value="Genomic_DNA"/>
</dbReference>
<dbReference type="AlphaFoldDB" id="A0A7J7M748"/>
<dbReference type="Gene3D" id="3.90.550.50">
    <property type="match status" value="1"/>
</dbReference>
<accession>A0A7J7M748</accession>
<dbReference type="Proteomes" id="UP000541444">
    <property type="component" value="Unassembled WGS sequence"/>
</dbReference>
<dbReference type="InterPro" id="IPR006740">
    <property type="entry name" value="DUF604"/>
</dbReference>
<protein>
    <submittedName>
        <fullName evidence="2">Uncharacterized protein</fullName>
    </submittedName>
</protein>
<dbReference type="Pfam" id="PF04646">
    <property type="entry name" value="DUF604"/>
    <property type="match status" value="1"/>
</dbReference>
<gene>
    <name evidence="2" type="ORF">GIB67_030379</name>
</gene>